<evidence type="ECO:0000256" key="4">
    <source>
        <dbReference type="ARBA" id="ARBA00023136"/>
    </source>
</evidence>
<organism evidence="7 8">
    <name type="scientific">Escallonia rubra</name>
    <dbReference type="NCBI Taxonomy" id="112253"/>
    <lineage>
        <taxon>Eukaryota</taxon>
        <taxon>Viridiplantae</taxon>
        <taxon>Streptophyta</taxon>
        <taxon>Embryophyta</taxon>
        <taxon>Tracheophyta</taxon>
        <taxon>Spermatophyta</taxon>
        <taxon>Magnoliopsida</taxon>
        <taxon>eudicotyledons</taxon>
        <taxon>Gunneridae</taxon>
        <taxon>Pentapetalae</taxon>
        <taxon>asterids</taxon>
        <taxon>campanulids</taxon>
        <taxon>Escalloniales</taxon>
        <taxon>Escalloniaceae</taxon>
        <taxon>Escallonia</taxon>
    </lineage>
</organism>
<keyword evidence="2 5" id="KW-0812">Transmembrane</keyword>
<name>A0AA88UGJ8_9ASTE</name>
<dbReference type="Pfam" id="PF01595">
    <property type="entry name" value="CNNM"/>
    <property type="match status" value="1"/>
</dbReference>
<dbReference type="PANTHER" id="PTHR12064:SF59">
    <property type="entry name" value="CNNM TRANSMEMBRANE DOMAIN-CONTAINING PROTEIN"/>
    <property type="match status" value="1"/>
</dbReference>
<evidence type="ECO:0000256" key="5">
    <source>
        <dbReference type="SAM" id="Phobius"/>
    </source>
</evidence>
<comment type="subcellular location">
    <subcellularLocation>
        <location evidence="1">Membrane</location>
        <topology evidence="1">Multi-pass membrane protein</topology>
    </subcellularLocation>
</comment>
<evidence type="ECO:0000313" key="8">
    <source>
        <dbReference type="Proteomes" id="UP001187471"/>
    </source>
</evidence>
<dbReference type="EMBL" id="JAVXUO010001548">
    <property type="protein sequence ID" value="KAK2981226.1"/>
    <property type="molecule type" value="Genomic_DNA"/>
</dbReference>
<dbReference type="InterPro" id="IPR002550">
    <property type="entry name" value="CNNM"/>
</dbReference>
<evidence type="ECO:0000313" key="7">
    <source>
        <dbReference type="EMBL" id="KAK2981226.1"/>
    </source>
</evidence>
<dbReference type="InterPro" id="IPR045095">
    <property type="entry name" value="ACDP"/>
</dbReference>
<dbReference type="CDD" id="cd04590">
    <property type="entry name" value="CBS_pair_CorC_HlyC_assoc"/>
    <property type="match status" value="1"/>
</dbReference>
<dbReference type="Proteomes" id="UP001187471">
    <property type="component" value="Unassembled WGS sequence"/>
</dbReference>
<keyword evidence="3 5" id="KW-1133">Transmembrane helix</keyword>
<dbReference type="InterPro" id="IPR044751">
    <property type="entry name" value="Ion_transp-like_CBS"/>
</dbReference>
<dbReference type="SUPFAM" id="SSF54631">
    <property type="entry name" value="CBS-domain pair"/>
    <property type="match status" value="1"/>
</dbReference>
<dbReference type="PANTHER" id="PTHR12064">
    <property type="entry name" value="METAL TRANSPORTER CNNM"/>
    <property type="match status" value="1"/>
</dbReference>
<evidence type="ECO:0000259" key="6">
    <source>
        <dbReference type="Pfam" id="PF01595"/>
    </source>
</evidence>
<sequence length="413" mass="46105">MLRVSVLAKHRSNQYASCIRGDMSGLTMGLKSMSIVDLEVLVKSGTGKDSHRACTQGTIAAKVLPIMKRQHLLLCTLLISYVAAVEINTTNYSNSKTALPISLHNLVPEWIAILSSVILILLFGESLVIGSALAPAVQVLLWIWFPVAYPISKLLDFLLGEGRVPLFRQAGLKTLVNLHGNEAGKGGELSRDETTIILGVLDLTEKMAIYAMTPTAETFAIDINAKLERKLLNLILESRHSRVPVYHEHPRNIVRLVLVKNLLSLNASDKVPLKNVTVRRIPRVSETMPLYDILNEFQKGLRHMAIVIRQRREMVDNSVKKLSDYGEVRLEIRTESHAQEIGSGSRRSLRKLKALPGSASASCRAETSKSRRWSEKYHPEILHIDNSTLSTFIQEEEAIGIRTMKDVIQELLK</sequence>
<accession>A0AA88UGJ8</accession>
<dbReference type="AlphaFoldDB" id="A0AA88UGJ8"/>
<keyword evidence="8" id="KW-1185">Reference proteome</keyword>
<dbReference type="InterPro" id="IPR046342">
    <property type="entry name" value="CBS_dom_sf"/>
</dbReference>
<feature type="domain" description="CNNM transmembrane" evidence="6">
    <location>
        <begin position="20"/>
        <end position="192"/>
    </location>
</feature>
<dbReference type="Gene3D" id="3.10.580.10">
    <property type="entry name" value="CBS-domain"/>
    <property type="match status" value="1"/>
</dbReference>
<keyword evidence="4 5" id="KW-0472">Membrane</keyword>
<evidence type="ECO:0000256" key="2">
    <source>
        <dbReference type="ARBA" id="ARBA00022692"/>
    </source>
</evidence>
<protein>
    <recommendedName>
        <fullName evidence="6">CNNM transmembrane domain-containing protein</fullName>
    </recommendedName>
</protein>
<reference evidence="7" key="1">
    <citation type="submission" date="2022-12" db="EMBL/GenBank/DDBJ databases">
        <title>Draft genome assemblies for two species of Escallonia (Escalloniales).</title>
        <authorList>
            <person name="Chanderbali A."/>
            <person name="Dervinis C."/>
            <person name="Anghel I."/>
            <person name="Soltis D."/>
            <person name="Soltis P."/>
            <person name="Zapata F."/>
        </authorList>
    </citation>
    <scope>NUCLEOTIDE SEQUENCE</scope>
    <source>
        <strain evidence="7">UCBG92.1500</strain>
        <tissue evidence="7">Leaf</tissue>
    </source>
</reference>
<dbReference type="GO" id="GO:0010960">
    <property type="term" value="P:magnesium ion homeostasis"/>
    <property type="evidence" value="ECO:0007669"/>
    <property type="project" value="InterPro"/>
</dbReference>
<proteinExistence type="predicted"/>
<feature type="transmembrane region" description="Helical" evidence="5">
    <location>
        <begin position="110"/>
        <end position="143"/>
    </location>
</feature>
<evidence type="ECO:0000256" key="1">
    <source>
        <dbReference type="ARBA" id="ARBA00004141"/>
    </source>
</evidence>
<dbReference type="GO" id="GO:0016020">
    <property type="term" value="C:membrane"/>
    <property type="evidence" value="ECO:0007669"/>
    <property type="project" value="UniProtKB-SubCell"/>
</dbReference>
<dbReference type="GO" id="GO:0030026">
    <property type="term" value="P:intracellular manganese ion homeostasis"/>
    <property type="evidence" value="ECO:0007669"/>
    <property type="project" value="TreeGrafter"/>
</dbReference>
<gene>
    <name evidence="7" type="ORF">RJ640_030615</name>
</gene>
<feature type="non-terminal residue" evidence="7">
    <location>
        <position position="1"/>
    </location>
</feature>
<comment type="caution">
    <text evidence="7">The sequence shown here is derived from an EMBL/GenBank/DDBJ whole genome shotgun (WGS) entry which is preliminary data.</text>
</comment>
<feature type="transmembrane region" description="Helical" evidence="5">
    <location>
        <begin position="72"/>
        <end position="90"/>
    </location>
</feature>
<evidence type="ECO:0000256" key="3">
    <source>
        <dbReference type="ARBA" id="ARBA00022989"/>
    </source>
</evidence>
<dbReference type="GO" id="GO:0005737">
    <property type="term" value="C:cytoplasm"/>
    <property type="evidence" value="ECO:0007669"/>
    <property type="project" value="TreeGrafter"/>
</dbReference>